<accession>A0A9L0S3X3</accession>
<reference evidence="1 2" key="1">
    <citation type="journal article" date="2009" name="Science">
        <title>Genome sequence, comparative analysis, and population genetics of the domestic horse.</title>
        <authorList>
            <consortium name="Broad Institute Genome Sequencing Platform"/>
            <consortium name="Broad Institute Whole Genome Assembly Team"/>
            <person name="Wade C.M."/>
            <person name="Giulotto E."/>
            <person name="Sigurdsson S."/>
            <person name="Zoli M."/>
            <person name="Gnerre S."/>
            <person name="Imsland F."/>
            <person name="Lear T.L."/>
            <person name="Adelson D.L."/>
            <person name="Bailey E."/>
            <person name="Bellone R.R."/>
            <person name="Bloecker H."/>
            <person name="Distl O."/>
            <person name="Edgar R.C."/>
            <person name="Garber M."/>
            <person name="Leeb T."/>
            <person name="Mauceli E."/>
            <person name="MacLeod J.N."/>
            <person name="Penedo M.C.T."/>
            <person name="Raison J.M."/>
            <person name="Sharpe T."/>
            <person name="Vogel J."/>
            <person name="Andersson L."/>
            <person name="Antczak D.F."/>
            <person name="Biagi T."/>
            <person name="Binns M.M."/>
            <person name="Chowdhary B.P."/>
            <person name="Coleman S.J."/>
            <person name="Della Valle G."/>
            <person name="Fryc S."/>
            <person name="Guerin G."/>
            <person name="Hasegawa T."/>
            <person name="Hill E.W."/>
            <person name="Jurka J."/>
            <person name="Kiialainen A."/>
            <person name="Lindgren G."/>
            <person name="Liu J."/>
            <person name="Magnani E."/>
            <person name="Mickelson J.R."/>
            <person name="Murray J."/>
            <person name="Nergadze S.G."/>
            <person name="Onofrio R."/>
            <person name="Pedroni S."/>
            <person name="Piras M.F."/>
            <person name="Raudsepp T."/>
            <person name="Rocchi M."/>
            <person name="Roeed K.H."/>
            <person name="Ryder O.A."/>
            <person name="Searle S."/>
            <person name="Skow L."/>
            <person name="Swinburne J.E."/>
            <person name="Syvaenen A.C."/>
            <person name="Tozaki T."/>
            <person name="Valberg S.J."/>
            <person name="Vaudin M."/>
            <person name="White J.R."/>
            <person name="Zody M.C."/>
            <person name="Lander E.S."/>
            <person name="Lindblad-Toh K."/>
        </authorList>
    </citation>
    <scope>NUCLEOTIDE SEQUENCE [LARGE SCALE GENOMIC DNA]</scope>
    <source>
        <strain evidence="1 2">Thoroughbred</strain>
    </source>
</reference>
<reference evidence="1" key="3">
    <citation type="submission" date="2025-09" db="UniProtKB">
        <authorList>
            <consortium name="Ensembl"/>
        </authorList>
    </citation>
    <scope>IDENTIFICATION</scope>
    <source>
        <strain evidence="1">Thoroughbred</strain>
    </source>
</reference>
<keyword evidence="2" id="KW-1185">Reference proteome</keyword>
<protein>
    <submittedName>
        <fullName evidence="1">Uncharacterized protein</fullName>
    </submittedName>
</protein>
<sequence>MLLSQTRLLTHSDGDVVVPIILSDQGHHRPIPGWVSGVDCEELFSAVLGEPVHLDGVAHSIGEKEHFNLGEEQTGLRREATLKNAAHHLPHPACLRSAHHG</sequence>
<organism evidence="1 2">
    <name type="scientific">Equus caballus</name>
    <name type="common">Horse</name>
    <dbReference type="NCBI Taxonomy" id="9796"/>
    <lineage>
        <taxon>Eukaryota</taxon>
        <taxon>Metazoa</taxon>
        <taxon>Chordata</taxon>
        <taxon>Craniata</taxon>
        <taxon>Vertebrata</taxon>
        <taxon>Euteleostomi</taxon>
        <taxon>Mammalia</taxon>
        <taxon>Eutheria</taxon>
        <taxon>Laurasiatheria</taxon>
        <taxon>Perissodactyla</taxon>
        <taxon>Equidae</taxon>
        <taxon>Equus</taxon>
    </lineage>
</organism>
<dbReference type="GeneTree" id="ENSGT01090000260321"/>
<reference evidence="1" key="2">
    <citation type="submission" date="2025-08" db="UniProtKB">
        <authorList>
            <consortium name="Ensembl"/>
        </authorList>
    </citation>
    <scope>IDENTIFICATION</scope>
    <source>
        <strain evidence="1">Thoroughbred</strain>
    </source>
</reference>
<proteinExistence type="predicted"/>
<dbReference type="Ensembl" id="ENSECAT00000134403.1">
    <property type="protein sequence ID" value="ENSECAP00000070830.1"/>
    <property type="gene ID" value="ENSECAG00000057645.1"/>
</dbReference>
<dbReference type="AlphaFoldDB" id="A0A9L0S3X3"/>
<evidence type="ECO:0000313" key="2">
    <source>
        <dbReference type="Proteomes" id="UP000002281"/>
    </source>
</evidence>
<dbReference type="Proteomes" id="UP000002281">
    <property type="component" value="Chromosome 21"/>
</dbReference>
<evidence type="ECO:0000313" key="1">
    <source>
        <dbReference type="Ensembl" id="ENSECAP00000070830.1"/>
    </source>
</evidence>
<name>A0A9L0S3X3_HORSE</name>